<feature type="compositionally biased region" description="Basic and acidic residues" evidence="13">
    <location>
        <begin position="38"/>
        <end position="56"/>
    </location>
</feature>
<evidence type="ECO:0000313" key="15">
    <source>
        <dbReference type="EMBL" id="CAE4667884.1"/>
    </source>
</evidence>
<feature type="region of interest" description="Disordered" evidence="13">
    <location>
        <begin position="1"/>
        <end position="77"/>
    </location>
</feature>
<sequence>MEKRKKKEGGSKLPIEGDTGSDMETIRKPADFDIASDEGGKDDEIALEKTKKQVDAKKRKKKIKGSDHGRDELENDNCEELDAEIEALLSSLTPAEILFDSSHEKQDNPDESNLSEVPPQASENMPDPRQLIRDVTSKTRARILLNSLIQPAGITAREFYKTYWEKKPLLATAHCKNGDGKDSKEILLKHRQRFSSLLTKSKIKKTIATSALRYGQDLNVTRYTTQSDGTKRRITLDLPPTSTADQTEHPIAEPADVWSNFDSGCSIRLLCPHQQSDDVHTLLSALELEFGCMVGSNAYLTPPSNSQGFAPHYDDIEAFVLQLEGSKRWRVYPPMSMTETLPRESSADYTEKDLEGIEPVIDEILEPGDMLYMPRGWIHQAHTPLGKLGASAEHSLHLTVSAMQNWAWVDLLEILMPEALESVARSETSTTLRDGLPRDFLNYMGLMHDVGGEDLPEGLKQASKSIAEGKPEDDSDIDETEKEELRQIERKRKLQARFKEEAKKRIMRVCKEAISMIDAGCDQIGKRFLSDRLPPAYNISEIVLTNESRTNQAAGRIWPNTLCRLARPGIARLVLEDGKAVLYHCGDNSRVYHGNPLSPMEFEVDDAPALETLLTTVEPRWVVVSDLVHGDIEDKMDIAQALYDEGILAIYQAEKPDKSVQVG</sequence>
<comment type="function">
    <text evidence="12">Oxygenase that can act as both a histone lysine demethylase and a ribosomal histidine hydroxylase.</text>
</comment>
<keyword evidence="9 12" id="KW-0805">Transcription regulation</keyword>
<dbReference type="PANTHER" id="PTHR13096:SF8">
    <property type="entry name" value="RIBOSOMAL OXYGENASE 1"/>
    <property type="match status" value="1"/>
</dbReference>
<dbReference type="InterPro" id="IPR049043">
    <property type="entry name" value="WHD_RIOX1"/>
</dbReference>
<dbReference type="GO" id="GO:0032453">
    <property type="term" value="F:histone H3K4 demethylase activity"/>
    <property type="evidence" value="ECO:0007669"/>
    <property type="project" value="TreeGrafter"/>
</dbReference>
<keyword evidence="3" id="KW-0678">Repressor</keyword>
<feature type="region of interest" description="Disordered" evidence="13">
    <location>
        <begin position="102"/>
        <end position="127"/>
    </location>
</feature>
<evidence type="ECO:0000256" key="4">
    <source>
        <dbReference type="ARBA" id="ARBA00022723"/>
    </source>
</evidence>
<dbReference type="Gene3D" id="3.90.930.40">
    <property type="match status" value="1"/>
</dbReference>
<dbReference type="Pfam" id="PF08007">
    <property type="entry name" value="JmjC_2"/>
    <property type="match status" value="1"/>
</dbReference>
<dbReference type="PROSITE" id="PS51184">
    <property type="entry name" value="JMJC"/>
    <property type="match status" value="1"/>
</dbReference>
<proteinExistence type="inferred from homology"/>
<evidence type="ECO:0000256" key="13">
    <source>
        <dbReference type="SAM" id="MobiDB-lite"/>
    </source>
</evidence>
<evidence type="ECO:0000256" key="3">
    <source>
        <dbReference type="ARBA" id="ARBA00022491"/>
    </source>
</evidence>
<dbReference type="FunFam" id="3.90.930.40:FF:000001">
    <property type="entry name" value="ribosomal oxygenase 1 isoform X1"/>
    <property type="match status" value="1"/>
</dbReference>
<comment type="cofactor">
    <cofactor evidence="12">
        <name>Fe(2+)</name>
        <dbReference type="ChEBI" id="CHEBI:29033"/>
    </cofactor>
    <text evidence="12">Binds 1 Fe(2+) ion per subunit.</text>
</comment>
<reference evidence="15" key="1">
    <citation type="submission" date="2021-01" db="EMBL/GenBank/DDBJ databases">
        <authorList>
            <person name="Corre E."/>
            <person name="Pelletier E."/>
            <person name="Niang G."/>
            <person name="Scheremetjew M."/>
            <person name="Finn R."/>
            <person name="Kale V."/>
            <person name="Holt S."/>
            <person name="Cochrane G."/>
            <person name="Meng A."/>
            <person name="Brown T."/>
            <person name="Cohen L."/>
        </authorList>
    </citation>
    <scope>NUCLEOTIDE SEQUENCE</scope>
    <source>
        <strain evidence="15">GSO104</strain>
    </source>
</reference>
<dbReference type="Pfam" id="PF21233">
    <property type="entry name" value="WHD_RIOX1"/>
    <property type="match status" value="1"/>
</dbReference>
<dbReference type="EMBL" id="HBNS01060661">
    <property type="protein sequence ID" value="CAE4667884.1"/>
    <property type="molecule type" value="Transcribed_RNA"/>
</dbReference>
<dbReference type="EC" id="1.14.11.-" evidence="12"/>
<evidence type="ECO:0000256" key="12">
    <source>
        <dbReference type="RuleBase" id="RU366061"/>
    </source>
</evidence>
<evidence type="ECO:0000256" key="2">
    <source>
        <dbReference type="ARBA" id="ARBA00010309"/>
    </source>
</evidence>
<evidence type="ECO:0000256" key="6">
    <source>
        <dbReference type="ARBA" id="ARBA00022964"/>
    </source>
</evidence>
<evidence type="ECO:0000256" key="8">
    <source>
        <dbReference type="ARBA" id="ARBA00023004"/>
    </source>
</evidence>
<dbReference type="GO" id="GO:0051864">
    <property type="term" value="F:histone H3K36 demethylase activity"/>
    <property type="evidence" value="ECO:0007669"/>
    <property type="project" value="TreeGrafter"/>
</dbReference>
<dbReference type="InterPro" id="IPR039994">
    <property type="entry name" value="NO66-like"/>
</dbReference>
<evidence type="ECO:0000256" key="11">
    <source>
        <dbReference type="ARBA" id="ARBA00023242"/>
    </source>
</evidence>
<keyword evidence="5" id="KW-0156">Chromatin regulator</keyword>
<keyword evidence="8 12" id="KW-0408">Iron</keyword>
<evidence type="ECO:0000259" key="14">
    <source>
        <dbReference type="PROSITE" id="PS51184"/>
    </source>
</evidence>
<evidence type="ECO:0000256" key="10">
    <source>
        <dbReference type="ARBA" id="ARBA00023163"/>
    </source>
</evidence>
<dbReference type="Gene3D" id="2.60.120.650">
    <property type="entry name" value="Cupin"/>
    <property type="match status" value="1"/>
</dbReference>
<keyword evidence="4 12" id="KW-0479">Metal-binding</keyword>
<comment type="subcellular location">
    <subcellularLocation>
        <location evidence="1 12">Nucleus</location>
    </subcellularLocation>
</comment>
<keyword evidence="10 12" id="KW-0804">Transcription</keyword>
<name>A0A7S4T758_9STRA</name>
<accession>A0A7S4T758</accession>
<gene>
    <name evidence="15" type="ORF">DBRI00130_LOCUS43691</name>
</gene>
<protein>
    <recommendedName>
        <fullName evidence="12">Bifunctional lysine-specific demethylase and histidyl-hydroxylase</fullName>
        <ecNumber evidence="12">1.14.11.-</ecNumber>
    </recommendedName>
</protein>
<keyword evidence="11 12" id="KW-0539">Nucleus</keyword>
<dbReference type="Gene3D" id="1.10.10.1500">
    <property type="entry name" value="JmjC domain-containing ribosomal oxygenase (ROX), dimer domain"/>
    <property type="match status" value="1"/>
</dbReference>
<comment type="similarity">
    <text evidence="2">Belongs to the ROX family. NO66 subfamily.</text>
</comment>
<evidence type="ECO:0000256" key="1">
    <source>
        <dbReference type="ARBA" id="ARBA00004123"/>
    </source>
</evidence>
<keyword evidence="7 12" id="KW-0560">Oxidoreductase</keyword>
<dbReference type="InterPro" id="IPR003347">
    <property type="entry name" value="JmjC_dom"/>
</dbReference>
<keyword evidence="6 12" id="KW-0223">Dioxygenase</keyword>
<dbReference type="SUPFAM" id="SSF51197">
    <property type="entry name" value="Clavaminate synthase-like"/>
    <property type="match status" value="1"/>
</dbReference>
<evidence type="ECO:0000256" key="5">
    <source>
        <dbReference type="ARBA" id="ARBA00022853"/>
    </source>
</evidence>
<feature type="domain" description="JmjC" evidence="14">
    <location>
        <begin position="265"/>
        <end position="419"/>
    </location>
</feature>
<dbReference type="GO" id="GO:0005506">
    <property type="term" value="F:iron ion binding"/>
    <property type="evidence" value="ECO:0007669"/>
    <property type="project" value="UniProtKB-UniRule"/>
</dbReference>
<dbReference type="AlphaFoldDB" id="A0A7S4T758"/>
<evidence type="ECO:0000256" key="7">
    <source>
        <dbReference type="ARBA" id="ARBA00023002"/>
    </source>
</evidence>
<evidence type="ECO:0000256" key="9">
    <source>
        <dbReference type="ARBA" id="ARBA00023015"/>
    </source>
</evidence>
<organism evidence="15">
    <name type="scientific">Ditylum brightwellii</name>
    <dbReference type="NCBI Taxonomy" id="49249"/>
    <lineage>
        <taxon>Eukaryota</taxon>
        <taxon>Sar</taxon>
        <taxon>Stramenopiles</taxon>
        <taxon>Ochrophyta</taxon>
        <taxon>Bacillariophyta</taxon>
        <taxon>Mediophyceae</taxon>
        <taxon>Lithodesmiophycidae</taxon>
        <taxon>Lithodesmiales</taxon>
        <taxon>Lithodesmiaceae</taxon>
        <taxon>Ditylum</taxon>
    </lineage>
</organism>
<dbReference type="GO" id="GO:0005730">
    <property type="term" value="C:nucleolus"/>
    <property type="evidence" value="ECO:0007669"/>
    <property type="project" value="TreeGrafter"/>
</dbReference>
<dbReference type="PANTHER" id="PTHR13096">
    <property type="entry name" value="MINA53 MYC INDUCED NUCLEAR ANTIGEN"/>
    <property type="match status" value="1"/>
</dbReference>